<keyword evidence="2" id="KW-0812">Transmembrane</keyword>
<dbReference type="EMBL" id="JAFREM010000004">
    <property type="protein sequence ID" value="MBO1305286.1"/>
    <property type="molecule type" value="Genomic_DNA"/>
</dbReference>
<dbReference type="PANTHER" id="PTHR40448:SF1">
    <property type="entry name" value="TWO-COMPONENT SENSOR HISTIDINE KINASE"/>
    <property type="match status" value="1"/>
</dbReference>
<organism evidence="4 5">
    <name type="scientific">Candidatus Enterococcus moelleringii</name>
    <dbReference type="NCBI Taxonomy" id="2815325"/>
    <lineage>
        <taxon>Bacteria</taxon>
        <taxon>Bacillati</taxon>
        <taxon>Bacillota</taxon>
        <taxon>Bacilli</taxon>
        <taxon>Lactobacillales</taxon>
        <taxon>Enterococcaceae</taxon>
        <taxon>Enterococcus</taxon>
    </lineage>
</organism>
<sequence length="426" mass="48641">MSLPQIIAQLLNNLLIIIPAYYFYQTILCFAPVKEQRVIKLLVYFMTYGVMITVIYPQDPFNVLGVLLLFTLTMLLGFKGTYQRRLGAVFLLLPLVISSNFVFEELGLRIFLETGQTLTIDTALHLFFNFLRIPLWYTVYRRYQKRITNAKKVMNPAMWNMINLVSLGPLVGIVFVVIFAPSDGAWVIFPAMLAIALTSIGIQYLTGYLSEAIKKDLENKNYKLQEDYYQELEKNQQEVRKLKHDLNNHLSVVGSYLEGDQVAEAKDYFTGLSKVYASQTRAFSKNSLVNNVLNSKYQLAQQNEIDCFFNIDLSDWVGIDDVSLCTIFANTLDNAIEAAAKIPEVDRRKLSVKARYYKGYFSYEIVNSTEEQLVTKAGKILTSKPDKKNHGFGLANVREIVDNYDGTMKIKQSDDEFLLLIVIADV</sequence>
<keyword evidence="2" id="KW-1133">Transmembrane helix</keyword>
<dbReference type="Gene3D" id="3.30.565.10">
    <property type="entry name" value="Histidine kinase-like ATPase, C-terminal domain"/>
    <property type="match status" value="1"/>
</dbReference>
<keyword evidence="5" id="KW-1185">Reference proteome</keyword>
<dbReference type="InterPro" id="IPR036890">
    <property type="entry name" value="HATPase_C_sf"/>
</dbReference>
<keyword evidence="4" id="KW-0808">Transferase</keyword>
<evidence type="ECO:0000313" key="5">
    <source>
        <dbReference type="Proteomes" id="UP000664601"/>
    </source>
</evidence>
<dbReference type="PANTHER" id="PTHR40448">
    <property type="entry name" value="TWO-COMPONENT SENSOR HISTIDINE KINASE"/>
    <property type="match status" value="1"/>
</dbReference>
<proteinExistence type="predicted"/>
<dbReference type="GO" id="GO:0016301">
    <property type="term" value="F:kinase activity"/>
    <property type="evidence" value="ECO:0007669"/>
    <property type="project" value="UniProtKB-KW"/>
</dbReference>
<feature type="transmembrane region" description="Helical" evidence="2">
    <location>
        <begin position="161"/>
        <end position="180"/>
    </location>
</feature>
<evidence type="ECO:0000313" key="4">
    <source>
        <dbReference type="EMBL" id="MBO1305286.1"/>
    </source>
</evidence>
<feature type="domain" description="Sensor histidine kinase NatK-like C-terminal" evidence="3">
    <location>
        <begin position="322"/>
        <end position="423"/>
    </location>
</feature>
<dbReference type="Proteomes" id="UP000664601">
    <property type="component" value="Unassembled WGS sequence"/>
</dbReference>
<keyword evidence="1" id="KW-0175">Coiled coil</keyword>
<evidence type="ECO:0000256" key="1">
    <source>
        <dbReference type="SAM" id="Coils"/>
    </source>
</evidence>
<comment type="caution">
    <text evidence="4">The sequence shown here is derived from an EMBL/GenBank/DDBJ whole genome shotgun (WGS) entry which is preliminary data.</text>
</comment>
<evidence type="ECO:0000256" key="2">
    <source>
        <dbReference type="SAM" id="Phobius"/>
    </source>
</evidence>
<dbReference type="Pfam" id="PF14501">
    <property type="entry name" value="HATPase_c_5"/>
    <property type="match status" value="1"/>
</dbReference>
<feature type="coiled-coil region" evidence="1">
    <location>
        <begin position="225"/>
        <end position="252"/>
    </location>
</feature>
<evidence type="ECO:0000259" key="3">
    <source>
        <dbReference type="Pfam" id="PF14501"/>
    </source>
</evidence>
<keyword evidence="4" id="KW-0418">Kinase</keyword>
<keyword evidence="2" id="KW-0472">Membrane</keyword>
<accession>A0ABS3L6N4</accession>
<gene>
    <name evidence="4" type="ORF">JZO70_03875</name>
</gene>
<dbReference type="CDD" id="cd16935">
    <property type="entry name" value="HATPase_AgrC-ComD-like"/>
    <property type="match status" value="1"/>
</dbReference>
<dbReference type="InterPro" id="IPR032834">
    <property type="entry name" value="NatK-like_C"/>
</dbReference>
<feature type="transmembrane region" description="Helical" evidence="2">
    <location>
        <begin position="6"/>
        <end position="31"/>
    </location>
</feature>
<dbReference type="SUPFAM" id="SSF55874">
    <property type="entry name" value="ATPase domain of HSP90 chaperone/DNA topoisomerase II/histidine kinase"/>
    <property type="match status" value="1"/>
</dbReference>
<feature type="transmembrane region" description="Helical" evidence="2">
    <location>
        <begin position="186"/>
        <end position="205"/>
    </location>
</feature>
<reference evidence="4 5" key="1">
    <citation type="submission" date="2021-03" db="EMBL/GenBank/DDBJ databases">
        <title>Enterococcal diversity collection.</title>
        <authorList>
            <person name="Gilmore M.S."/>
            <person name="Schwartzman J."/>
            <person name="Van Tyne D."/>
            <person name="Martin M."/>
            <person name="Earl A.M."/>
            <person name="Manson A.L."/>
            <person name="Straub T."/>
            <person name="Salamzade R."/>
            <person name="Saavedra J."/>
            <person name="Lebreton F."/>
            <person name="Prichula J."/>
            <person name="Schaufler K."/>
            <person name="Gaca A."/>
            <person name="Sgardioli B."/>
            <person name="Wagenaar J."/>
            <person name="Strong T."/>
        </authorList>
    </citation>
    <scope>NUCLEOTIDE SEQUENCE [LARGE SCALE GENOMIC DNA]</scope>
    <source>
        <strain evidence="4 5">669A</strain>
    </source>
</reference>
<protein>
    <submittedName>
        <fullName evidence="4">Sensor histidine kinase</fullName>
    </submittedName>
</protein>
<dbReference type="RefSeq" id="WP_207672213.1">
    <property type="nucleotide sequence ID" value="NZ_JAFREM010000004.1"/>
</dbReference>
<feature type="transmembrane region" description="Helical" evidence="2">
    <location>
        <begin position="61"/>
        <end position="78"/>
    </location>
</feature>
<feature type="transmembrane region" description="Helical" evidence="2">
    <location>
        <begin position="85"/>
        <end position="103"/>
    </location>
</feature>
<feature type="transmembrane region" description="Helical" evidence="2">
    <location>
        <begin position="123"/>
        <end position="140"/>
    </location>
</feature>
<name>A0ABS3L6N4_9ENTE</name>
<feature type="transmembrane region" description="Helical" evidence="2">
    <location>
        <begin position="38"/>
        <end position="55"/>
    </location>
</feature>